<dbReference type="PANTHER" id="PTHR16193:SF0">
    <property type="entry name" value="TETRATRICOPEPTIDE REPEAT PROTEIN 27"/>
    <property type="match status" value="1"/>
</dbReference>
<reference evidence="4" key="1">
    <citation type="submission" date="2022-03" db="EMBL/GenBank/DDBJ databases">
        <authorList>
            <person name="Woo C.Y."/>
        </authorList>
    </citation>
    <scope>NUCLEOTIDE SEQUENCE</scope>
    <source>
        <strain evidence="4">CYS-02</strain>
    </source>
</reference>
<dbReference type="InterPro" id="IPR044244">
    <property type="entry name" value="TTC27/Emw1"/>
</dbReference>
<sequence>MNDIPLTPPKTPAISVAHERLAKLEGYLQSDPANPHLLADTFEQALITGEFSRAQVHLNTAQSLSMDRQAWGFREASLLMANRRFEEAGTILMALARELGAHPVLEYNLAQIDFIGADYAACRKRLLPWMSGAVETPIADGDATALSLDNMRMLWLRSLHHLRALKEAWAWIEENKAVALTPEANGVASMIALDVNQPEAALRLSGQALLAMPTQVEAMVTQASLALAQRDAPKARELLGQVLERSPNEGRAWSALGFAGMLELRFDEACKDFEKAVSLMPGHIGTWHGLGWAFVMQRDLSSARRAFEVALELDRNFAESHGGLAVVLVMQRQTAAAQEHIERAIRLDRRAVSAGYAQALLSGEAADAAAVQRLAHRLLGQRDAPLGGKMSQWLPPILRR</sequence>
<evidence type="ECO:0000256" key="2">
    <source>
        <dbReference type="ARBA" id="ARBA00022803"/>
    </source>
</evidence>
<dbReference type="AlphaFoldDB" id="A0A9X1VVH8"/>
<evidence type="ECO:0000313" key="4">
    <source>
        <dbReference type="EMBL" id="MCJ0764531.1"/>
    </source>
</evidence>
<protein>
    <recommendedName>
        <fullName evidence="6">Tetratricopeptide repeat protein</fullName>
    </recommendedName>
</protein>
<evidence type="ECO:0000313" key="5">
    <source>
        <dbReference type="Proteomes" id="UP001139447"/>
    </source>
</evidence>
<accession>A0A9X1VVH8</accession>
<comment type="caution">
    <text evidence="4">The sequence shown here is derived from an EMBL/GenBank/DDBJ whole genome shotgun (WGS) entry which is preliminary data.</text>
</comment>
<feature type="repeat" description="TPR" evidence="3">
    <location>
        <begin position="250"/>
        <end position="283"/>
    </location>
</feature>
<keyword evidence="1" id="KW-0677">Repeat</keyword>
<evidence type="ECO:0008006" key="6">
    <source>
        <dbReference type="Google" id="ProtNLM"/>
    </source>
</evidence>
<dbReference type="PROSITE" id="PS50005">
    <property type="entry name" value="TPR"/>
    <property type="match status" value="2"/>
</dbReference>
<evidence type="ECO:0000256" key="1">
    <source>
        <dbReference type="ARBA" id="ARBA00022737"/>
    </source>
</evidence>
<dbReference type="RefSeq" id="WP_243307182.1">
    <property type="nucleotide sequence ID" value="NZ_JALGBI010000001.1"/>
</dbReference>
<feature type="repeat" description="TPR" evidence="3">
    <location>
        <begin position="284"/>
        <end position="317"/>
    </location>
</feature>
<gene>
    <name evidence="4" type="ORF">MMF98_15035</name>
</gene>
<dbReference type="PANTHER" id="PTHR16193">
    <property type="entry name" value="TETRATRICOPEPTIDE REPEAT PROTEIN 27"/>
    <property type="match status" value="1"/>
</dbReference>
<keyword evidence="2 3" id="KW-0802">TPR repeat</keyword>
<keyword evidence="5" id="KW-1185">Reference proteome</keyword>
<name>A0A9X1VVH8_9BURK</name>
<dbReference type="Pfam" id="PF14559">
    <property type="entry name" value="TPR_19"/>
    <property type="match status" value="1"/>
</dbReference>
<dbReference type="SUPFAM" id="SSF48452">
    <property type="entry name" value="TPR-like"/>
    <property type="match status" value="1"/>
</dbReference>
<evidence type="ECO:0000256" key="3">
    <source>
        <dbReference type="PROSITE-ProRule" id="PRU00339"/>
    </source>
</evidence>
<dbReference type="Proteomes" id="UP001139447">
    <property type="component" value="Unassembled WGS sequence"/>
</dbReference>
<dbReference type="InterPro" id="IPR011990">
    <property type="entry name" value="TPR-like_helical_dom_sf"/>
</dbReference>
<dbReference type="InterPro" id="IPR019734">
    <property type="entry name" value="TPR_rpt"/>
</dbReference>
<proteinExistence type="predicted"/>
<dbReference type="Gene3D" id="1.25.40.10">
    <property type="entry name" value="Tetratricopeptide repeat domain"/>
    <property type="match status" value="1"/>
</dbReference>
<organism evidence="4 5">
    <name type="scientific">Variovorax terrae</name>
    <dbReference type="NCBI Taxonomy" id="2923278"/>
    <lineage>
        <taxon>Bacteria</taxon>
        <taxon>Pseudomonadati</taxon>
        <taxon>Pseudomonadota</taxon>
        <taxon>Betaproteobacteria</taxon>
        <taxon>Burkholderiales</taxon>
        <taxon>Comamonadaceae</taxon>
        <taxon>Variovorax</taxon>
    </lineage>
</organism>
<dbReference type="SMART" id="SM00028">
    <property type="entry name" value="TPR"/>
    <property type="match status" value="4"/>
</dbReference>
<dbReference type="EMBL" id="JALGBI010000001">
    <property type="protein sequence ID" value="MCJ0764531.1"/>
    <property type="molecule type" value="Genomic_DNA"/>
</dbReference>